<proteinExistence type="predicted"/>
<organism evidence="2 3">
    <name type="scientific">Potamilus streckersoni</name>
    <dbReference type="NCBI Taxonomy" id="2493646"/>
    <lineage>
        <taxon>Eukaryota</taxon>
        <taxon>Metazoa</taxon>
        <taxon>Spiralia</taxon>
        <taxon>Lophotrochozoa</taxon>
        <taxon>Mollusca</taxon>
        <taxon>Bivalvia</taxon>
        <taxon>Autobranchia</taxon>
        <taxon>Heteroconchia</taxon>
        <taxon>Palaeoheterodonta</taxon>
        <taxon>Unionida</taxon>
        <taxon>Unionoidea</taxon>
        <taxon>Unionidae</taxon>
        <taxon>Ambleminae</taxon>
        <taxon>Lampsilini</taxon>
        <taxon>Potamilus</taxon>
    </lineage>
</organism>
<accession>A0AAE0SAN3</accession>
<feature type="compositionally biased region" description="Low complexity" evidence="1">
    <location>
        <begin position="47"/>
        <end position="58"/>
    </location>
</feature>
<comment type="caution">
    <text evidence="2">The sequence shown here is derived from an EMBL/GenBank/DDBJ whole genome shotgun (WGS) entry which is preliminary data.</text>
</comment>
<name>A0AAE0SAN3_9BIVA</name>
<feature type="region of interest" description="Disordered" evidence="1">
    <location>
        <begin position="1"/>
        <end position="78"/>
    </location>
</feature>
<sequence>MQVSITRAVEPCKGVSQSVDPKVGSGRKRTRESTHKSSTTTSPENQSFFTSATSSSPALVDQTDSDHKYTTKREKKAN</sequence>
<evidence type="ECO:0000256" key="1">
    <source>
        <dbReference type="SAM" id="MobiDB-lite"/>
    </source>
</evidence>
<feature type="compositionally biased region" description="Basic and acidic residues" evidence="1">
    <location>
        <begin position="64"/>
        <end position="78"/>
    </location>
</feature>
<evidence type="ECO:0000313" key="2">
    <source>
        <dbReference type="EMBL" id="KAK3588487.1"/>
    </source>
</evidence>
<dbReference type="Proteomes" id="UP001195483">
    <property type="component" value="Unassembled WGS sequence"/>
</dbReference>
<reference evidence="2" key="1">
    <citation type="journal article" date="2021" name="Genome Biol. Evol.">
        <title>A High-Quality Reference Genome for a Parasitic Bivalve with Doubly Uniparental Inheritance (Bivalvia: Unionida).</title>
        <authorList>
            <person name="Smith C.H."/>
        </authorList>
    </citation>
    <scope>NUCLEOTIDE SEQUENCE</scope>
    <source>
        <strain evidence="2">CHS0354</strain>
    </source>
</reference>
<gene>
    <name evidence="2" type="ORF">CHS0354_012896</name>
</gene>
<dbReference type="AlphaFoldDB" id="A0AAE0SAN3"/>
<keyword evidence="3" id="KW-1185">Reference proteome</keyword>
<reference evidence="2" key="2">
    <citation type="journal article" date="2021" name="Genome Biol. Evol.">
        <title>Developing a high-quality reference genome for a parasitic bivalve with doubly uniparental inheritance (Bivalvia: Unionida).</title>
        <authorList>
            <person name="Smith C.H."/>
        </authorList>
    </citation>
    <scope>NUCLEOTIDE SEQUENCE</scope>
    <source>
        <strain evidence="2">CHS0354</strain>
        <tissue evidence="2">Mantle</tissue>
    </source>
</reference>
<dbReference type="EMBL" id="JAEAOA010000777">
    <property type="protein sequence ID" value="KAK3588487.1"/>
    <property type="molecule type" value="Genomic_DNA"/>
</dbReference>
<feature type="compositionally biased region" description="Polar residues" evidence="1">
    <location>
        <begin position="36"/>
        <end position="46"/>
    </location>
</feature>
<protein>
    <submittedName>
        <fullName evidence="2">Uncharacterized protein</fullName>
    </submittedName>
</protein>
<reference evidence="2" key="3">
    <citation type="submission" date="2023-05" db="EMBL/GenBank/DDBJ databases">
        <authorList>
            <person name="Smith C.H."/>
        </authorList>
    </citation>
    <scope>NUCLEOTIDE SEQUENCE</scope>
    <source>
        <strain evidence="2">CHS0354</strain>
        <tissue evidence="2">Mantle</tissue>
    </source>
</reference>
<evidence type="ECO:0000313" key="3">
    <source>
        <dbReference type="Proteomes" id="UP001195483"/>
    </source>
</evidence>